<evidence type="ECO:0000313" key="2">
    <source>
        <dbReference type="EMBL" id="MDX6851494.1"/>
    </source>
</evidence>
<protein>
    <recommendedName>
        <fullName evidence="4">Lipoprotein</fullName>
    </recommendedName>
</protein>
<feature type="chain" id="PRO_5047219749" description="Lipoprotein" evidence="1">
    <location>
        <begin position="24"/>
        <end position="171"/>
    </location>
</feature>
<keyword evidence="1" id="KW-0732">Signal</keyword>
<feature type="signal peptide" evidence="1">
    <location>
        <begin position="1"/>
        <end position="23"/>
    </location>
</feature>
<sequence>MKPVALMCVALALVAITGCNESAHSGGHSGPPPAPPQEIDNFALVDSYGVDSGVSRDVPLELDPYLYDGIFEIYWDVTRGGGYDFFLSVSPTADINNSVTVYSEYCGPGEICGVSGYAICQYTADFTLGCSDQAAMDVYDVFYEVPQTLHFFAETCGIDGCAYRRLPVTMF</sequence>
<evidence type="ECO:0000256" key="1">
    <source>
        <dbReference type="SAM" id="SignalP"/>
    </source>
</evidence>
<dbReference type="EMBL" id="JAXAFO010000066">
    <property type="protein sequence ID" value="MDX6851494.1"/>
    <property type="molecule type" value="Genomic_DNA"/>
</dbReference>
<evidence type="ECO:0000313" key="3">
    <source>
        <dbReference type="Proteomes" id="UP001273505"/>
    </source>
</evidence>
<dbReference type="Proteomes" id="UP001273505">
    <property type="component" value="Unassembled WGS sequence"/>
</dbReference>
<reference evidence="2 3" key="1">
    <citation type="submission" date="2023-11" db="EMBL/GenBank/DDBJ databases">
        <title>Gilvimarinus fulvus sp. nov., isolated from the surface of Kelp.</title>
        <authorList>
            <person name="Sun Y.Y."/>
            <person name="Gong Y."/>
            <person name="Du Z.J."/>
        </authorList>
    </citation>
    <scope>NUCLEOTIDE SEQUENCE [LARGE SCALE GENOMIC DNA]</scope>
    <source>
        <strain evidence="2 3">SDUM040013</strain>
    </source>
</reference>
<comment type="caution">
    <text evidence="2">The sequence shown here is derived from an EMBL/GenBank/DDBJ whole genome shotgun (WGS) entry which is preliminary data.</text>
</comment>
<proteinExistence type="predicted"/>
<dbReference type="PROSITE" id="PS51257">
    <property type="entry name" value="PROKAR_LIPOPROTEIN"/>
    <property type="match status" value="1"/>
</dbReference>
<accession>A0ABU4S3I0</accession>
<gene>
    <name evidence="2" type="ORF">SCD92_19145</name>
</gene>
<organism evidence="2 3">
    <name type="scientific">Gilvimarinus gilvus</name>
    <dbReference type="NCBI Taxonomy" id="3058038"/>
    <lineage>
        <taxon>Bacteria</taxon>
        <taxon>Pseudomonadati</taxon>
        <taxon>Pseudomonadota</taxon>
        <taxon>Gammaproteobacteria</taxon>
        <taxon>Cellvibrionales</taxon>
        <taxon>Cellvibrionaceae</taxon>
        <taxon>Gilvimarinus</taxon>
    </lineage>
</organism>
<keyword evidence="3" id="KW-1185">Reference proteome</keyword>
<evidence type="ECO:0008006" key="4">
    <source>
        <dbReference type="Google" id="ProtNLM"/>
    </source>
</evidence>
<name>A0ABU4S3I0_9GAMM</name>
<dbReference type="RefSeq" id="WP_302721189.1">
    <property type="nucleotide sequence ID" value="NZ_JAULRU010000258.1"/>
</dbReference>